<evidence type="ECO:0000313" key="3">
    <source>
        <dbReference type="EMBL" id="QUV95727.1"/>
    </source>
</evidence>
<dbReference type="Proteomes" id="UP000677668">
    <property type="component" value="Chromosome 2"/>
</dbReference>
<dbReference type="Gene3D" id="1.10.510.10">
    <property type="entry name" value="Transferase(Phosphotransferase) domain 1"/>
    <property type="match status" value="1"/>
</dbReference>
<feature type="coiled-coil region" evidence="1">
    <location>
        <begin position="1499"/>
        <end position="1526"/>
    </location>
</feature>
<dbReference type="RefSeq" id="WP_211423934.1">
    <property type="nucleotide sequence ID" value="NZ_CP072643.1"/>
</dbReference>
<dbReference type="InterPro" id="IPR041664">
    <property type="entry name" value="AAA_16"/>
</dbReference>
<proteinExistence type="predicted"/>
<dbReference type="InterPro" id="IPR029016">
    <property type="entry name" value="GAF-like_dom_sf"/>
</dbReference>
<dbReference type="SUPFAM" id="SSF55781">
    <property type="entry name" value="GAF domain-like"/>
    <property type="match status" value="1"/>
</dbReference>
<protein>
    <submittedName>
        <fullName evidence="3">AAA family ATPase</fullName>
    </submittedName>
</protein>
<dbReference type="CDD" id="cd14014">
    <property type="entry name" value="STKc_PknB_like"/>
    <property type="match status" value="1"/>
</dbReference>
<dbReference type="Pfam" id="PF01590">
    <property type="entry name" value="GAF"/>
    <property type="match status" value="1"/>
</dbReference>
<accession>A0ABX8B413</accession>
<evidence type="ECO:0000313" key="4">
    <source>
        <dbReference type="Proteomes" id="UP000677668"/>
    </source>
</evidence>
<dbReference type="Gene3D" id="3.40.50.300">
    <property type="entry name" value="P-loop containing nucleotide triphosphate hydrolases"/>
    <property type="match status" value="1"/>
</dbReference>
<dbReference type="InterPro" id="IPR000719">
    <property type="entry name" value="Prot_kinase_dom"/>
</dbReference>
<gene>
    <name evidence="3" type="ORF">J8C05_12965</name>
</gene>
<organism evidence="3 4">
    <name type="scientific">Chloracidobacterium sp. N</name>
    <dbReference type="NCBI Taxonomy" id="2821540"/>
    <lineage>
        <taxon>Bacteria</taxon>
        <taxon>Pseudomonadati</taxon>
        <taxon>Acidobacteriota</taxon>
        <taxon>Terriglobia</taxon>
        <taxon>Terriglobales</taxon>
        <taxon>Acidobacteriaceae</taxon>
        <taxon>Chloracidobacterium</taxon>
        <taxon>Chloracidobacterium aggregatum</taxon>
    </lineage>
</organism>
<dbReference type="SUPFAM" id="SSF56112">
    <property type="entry name" value="Protein kinase-like (PK-like)"/>
    <property type="match status" value="1"/>
</dbReference>
<dbReference type="InterPro" id="IPR003018">
    <property type="entry name" value="GAF"/>
</dbReference>
<dbReference type="SMART" id="SM00065">
    <property type="entry name" value="GAF"/>
    <property type="match status" value="1"/>
</dbReference>
<reference evidence="3 4" key="1">
    <citation type="submission" date="2021-03" db="EMBL/GenBank/DDBJ databases">
        <title>Genomic and phenotypic characterization of Chloracidobacterium isolates provides evidence for multiple species.</title>
        <authorList>
            <person name="Saini M.K."/>
            <person name="Costas A.M.G."/>
            <person name="Tank M."/>
            <person name="Bryant D.A."/>
        </authorList>
    </citation>
    <scope>NUCLEOTIDE SEQUENCE [LARGE SCALE GENOMIC DNA]</scope>
    <source>
        <strain evidence="3 4">N</strain>
    </source>
</reference>
<dbReference type="InterPro" id="IPR036457">
    <property type="entry name" value="PPM-type-like_dom_sf"/>
</dbReference>
<keyword evidence="4" id="KW-1185">Reference proteome</keyword>
<dbReference type="SUPFAM" id="SSF52540">
    <property type="entry name" value="P-loop containing nucleoside triphosphate hydrolases"/>
    <property type="match status" value="1"/>
</dbReference>
<dbReference type="EMBL" id="CP072643">
    <property type="protein sequence ID" value="QUV95727.1"/>
    <property type="molecule type" value="Genomic_DNA"/>
</dbReference>
<dbReference type="Pfam" id="PF13191">
    <property type="entry name" value="AAA_16"/>
    <property type="match status" value="1"/>
</dbReference>
<dbReference type="InterPro" id="IPR001932">
    <property type="entry name" value="PPM-type_phosphatase-like_dom"/>
</dbReference>
<dbReference type="Pfam" id="PF00069">
    <property type="entry name" value="Pkinase"/>
    <property type="match status" value="1"/>
</dbReference>
<evidence type="ECO:0000259" key="2">
    <source>
        <dbReference type="PROSITE" id="PS50011"/>
    </source>
</evidence>
<dbReference type="InterPro" id="IPR027417">
    <property type="entry name" value="P-loop_NTPase"/>
</dbReference>
<dbReference type="Gene3D" id="3.30.450.40">
    <property type="match status" value="1"/>
</dbReference>
<dbReference type="InterPro" id="IPR053159">
    <property type="entry name" value="Hybrid_Histidine_Kinase"/>
</dbReference>
<dbReference type="PANTHER" id="PTHR43642:SF1">
    <property type="entry name" value="HYBRID SIGNAL TRANSDUCTION HISTIDINE KINASE G"/>
    <property type="match status" value="1"/>
</dbReference>
<dbReference type="Pfam" id="PF07228">
    <property type="entry name" value="SpoIIE"/>
    <property type="match status" value="1"/>
</dbReference>
<sequence length="1777" mass="195860">MSVYDCVPPGYIVAAEVYRSTRTLVLRAQRADTGAFVVLKTTAEAMPPAALMQRYDHEWNLLSSLAAQAGECSSIICAHELTRVGHRPVLIVEDFGGQALRHLVASYAHLPLTERLTIALAVLDALEVIHAHNILHKDVNPSNIVVNRTTGQVKLIDFGIAVRSRRFAVRHTATDMFEGTLDYLAPEQTGRMSCPIDARADLYAFGVLLYELLTGSLPFRAHDPLEIIHAHLALVPPPVRQRNPQIPAPLSDIVAKLLAKSPDDRYQTAAGVRADLLECQRQLTGDGQHPPPTIDPFPLGRHDARTFVIPKRLYGREREVALLREAFDRISQNGCEMVLVTGPSGIGKTALIAELHVPVTARRGFFITGKYEQLRGSTPYSGLGLALRQLVRQLLARSDAELQSWREAIRTALGASAAMLLPIVPDLALIVGENMPAYEISGMEARHRLERAFEGLLSVFAARHHPLVLFLDDVQWADAASLELLAALARNRQRLQALIILASREQAESAGHSLTLALDTFRSTGIPLTYIPLKPLESDSVEQLTAAAMGATEDVAAVAAIVHRKTGGNPFFVRELLERLAADGWLTFHPGQGWRADLEGIATAALTENAVTFLIEKLHRCPASVQQVLHAAACLGSTFDVAQAALAAETDVSTAQAALEAAVAADLVLGEATAGRRTDRFAFVHDGVQQAAYELAPEAERRARHWRIGWRLLAAAHPLTPDTSLASFTTRLFDIVNHLNRGREQATAEEREELAHLNLHAGRAAKAAAAFAPALEYLQVGLELLPPDAWEHHYELALHLHLEAAETAFFSANPKVAQTLTQTVFHHARTLPDALLAHEIAILSHSAQYQFHAALAHARTVLQQLGIPLPKHPTPADIGAVWGRLGPHIASLDTDAPLNLPEMQDHQALAASRLLYRMSVPAFLSNSPLFTLVVLWRVALVLEHGLNDLAASSFVALGLVLCSGFNDPAQGYATGRFARRLLDQRPTSEARARALISYYFFLSVWREPARDSIAPLRAAYQEGVETGDLEFASTALLAVTWLGIFIGQPLDSLERDAQKHSEAIRALRQERNYRTNNLCLSYVRNLRTQTDDPMQITWGEGDQAMDDAAVAATGDQGTLGTLAYLRMKLAYLFGDNQRAYEQSLLCEANMTGLQSSCLQPNVYLFGALTRLARLRTGRVAEPEAEAMWNWLDAARRRMARWAELAPMNYGQKLHLIDAELHALRGDIGAALEAYDRAIATARENGFIHEEALANECAARFFLDQKRTKIARAYAQDARRAYVRWGATEKVRYFDEQYGALLTEPDFMRSTGTHMALTTTSIPTSSTSGGGSLDMASVMKAARVLAGEIVQERLLDALLRIALENAGATRGVLMLPREDGRWYVEAERDVHRPAPATPTPRPLEEVDALPLSIIHVVLRTGEGIFLEDATESPDFSHDPYVQSVGLRSALCLPARHRGQVRALLYLENRAVANVFHAQRREALTILTAQAAVSLENARLYANLEEKVRQRTEELAEKNRRLEQTTTEILDGIRYAERIQRAILPTPEELTRAFAEHFVLWRPRDIVSGDFYWLHCWCTAGRETRWLAVADCTGHGVPGALMSMIGNELLNQIVIERGIESPAAILEALDTGIRTALRHDARQDAQRDGMDVVLCQLEPDGIVTFAGAGRPLYVVEQGLLREIRGDRGGVGSSKRQRLFTGHRLHLPPGAMLYLSSDGFADQNNPQGQRYGSSALKQTLQEVASQALPLQQRHLEWCFDTHRSGEPQRDDVTLVGIRIS</sequence>
<dbReference type="PANTHER" id="PTHR43642">
    <property type="entry name" value="HYBRID SIGNAL TRANSDUCTION HISTIDINE KINASE G"/>
    <property type="match status" value="1"/>
</dbReference>
<name>A0ABX8B413_9BACT</name>
<evidence type="ECO:0000256" key="1">
    <source>
        <dbReference type="SAM" id="Coils"/>
    </source>
</evidence>
<keyword evidence="1" id="KW-0175">Coiled coil</keyword>
<feature type="domain" description="Protein kinase" evidence="2">
    <location>
        <begin position="11"/>
        <end position="277"/>
    </location>
</feature>
<dbReference type="PROSITE" id="PS50011">
    <property type="entry name" value="PROTEIN_KINASE_DOM"/>
    <property type="match status" value="1"/>
</dbReference>
<dbReference type="Gene3D" id="3.60.40.10">
    <property type="entry name" value="PPM-type phosphatase domain"/>
    <property type="match status" value="1"/>
</dbReference>
<dbReference type="InterPro" id="IPR011009">
    <property type="entry name" value="Kinase-like_dom_sf"/>
</dbReference>